<accession>A0ABR3RT43</accession>
<comment type="subcellular location">
    <subcellularLocation>
        <location evidence="2">Cytoplasm</location>
    </subcellularLocation>
    <subcellularLocation>
        <location evidence="1">Nucleus</location>
    </subcellularLocation>
</comment>
<dbReference type="Gene3D" id="1.25.10.10">
    <property type="entry name" value="Leucine-rich Repeat Variant"/>
    <property type="match status" value="2"/>
</dbReference>
<dbReference type="PANTHER" id="PTHR15651">
    <property type="entry name" value="ARMADILLO REPEAT-CONTAINING PROTEIN 8"/>
    <property type="match status" value="1"/>
</dbReference>
<evidence type="ECO:0000256" key="3">
    <source>
        <dbReference type="ARBA" id="ARBA00022490"/>
    </source>
</evidence>
<dbReference type="SMART" id="SM00185">
    <property type="entry name" value="ARM"/>
    <property type="match status" value="5"/>
</dbReference>
<sequence>MGRSTIPSALTELSNPTTREAQVVALRNLKNEIVGHEQRKELAVTHGVIRPLADLLREGVRRGGKRRHSNGTSQEAHNGSAPSSRLRQGQEDWTREDELRFQATLVVGSLVNAQESLGTRELIQGVTGGPSFAAPLLAGHVLSPLLDTLRLGETPARLLTTTLMTLNQIADAVAQEKPGQDSNGQSLAAAMREQVYTHSVAENIAEILAQTAGPSKANQQVLLAMQLLTKTCVEDAHRKILVDAGILDLLAGKLASIAAADELVPQTESTQLQREDVPSRFLSEILEAIAAIVSGSHYYTARFLYSQPIQQLFGWPKERTSTAYDVQSTSTQSSWDKLIPRVQTITSKTDPYTKSWPALGSYTAVGGESYARLPSMETLQSSSRSIITDESESPLFIWLMYVARRGEGAERLSACYLLALLKKFGEKWPLNDPPRNTRERHFSYLIIPLVVKMIEESSEQAKKAHALSPAARDEMRFVLERSPLVLAELVTGNKALQTAAVDARIMPTLVQILKKSFERVTTNAKPLWQPRSASFEVKDQAIDPESSTLGRPGLSADVLHAFRYRESTLLALAAIAGDQDAYRKLVIEMGAATHIIESLVPYSESSEKDGNPDAVLIAACNVTRSLSRSVSVLRTSLIDHGIANPVFELLNHQSVKVQIAATEVITNLVLEVSPMRTEIIEAGIMETLCEHCRSANFDLRYGSLWALKHLCLGIPYAMKIQCLDELGVGFLMQTLSGEPAKPAMGTPNAAGEQVDILNAVDEPHMDVDDEPSSEEDEDTMTDSIPSMRRHQRPGSRYTSATNIRDRLQQIRNDDLDARLKLEREDQAIQMQSLDFIRNFCSEEKQSGEMIDHLLKTYGHSRFFEMLDSKIRPKTSSTSISQSQTDSPTPSYWPGTTQQRPPFPSSPAQPNWSLYHPSEILKATVYIFVHLANGRPHHRSLLLSQVNLMRRMLPLFSHPVRDGTSPQGHGIRSESQ</sequence>
<organism evidence="7 8">
    <name type="scientific">Nothophoma quercina</name>
    <dbReference type="NCBI Taxonomy" id="749835"/>
    <lineage>
        <taxon>Eukaryota</taxon>
        <taxon>Fungi</taxon>
        <taxon>Dikarya</taxon>
        <taxon>Ascomycota</taxon>
        <taxon>Pezizomycotina</taxon>
        <taxon>Dothideomycetes</taxon>
        <taxon>Pleosporomycetidae</taxon>
        <taxon>Pleosporales</taxon>
        <taxon>Pleosporineae</taxon>
        <taxon>Didymellaceae</taxon>
        <taxon>Nothophoma</taxon>
    </lineage>
</organism>
<feature type="compositionally biased region" description="Acidic residues" evidence="6">
    <location>
        <begin position="767"/>
        <end position="780"/>
    </location>
</feature>
<dbReference type="Proteomes" id="UP001521222">
    <property type="component" value="Unassembled WGS sequence"/>
</dbReference>
<reference evidence="7 8" key="1">
    <citation type="submission" date="2024-02" db="EMBL/GenBank/DDBJ databases">
        <title>De novo assembly and annotation of 12 fungi associated with fruit tree decline syndrome in Ontario, Canada.</title>
        <authorList>
            <person name="Sulman M."/>
            <person name="Ellouze W."/>
            <person name="Ilyukhin E."/>
        </authorList>
    </citation>
    <scope>NUCLEOTIDE SEQUENCE [LARGE SCALE GENOMIC DNA]</scope>
    <source>
        <strain evidence="7 8">M97-236</strain>
    </source>
</reference>
<evidence type="ECO:0000313" key="8">
    <source>
        <dbReference type="Proteomes" id="UP001521222"/>
    </source>
</evidence>
<dbReference type="InterPro" id="IPR038739">
    <property type="entry name" value="ARMC8/Vid28"/>
</dbReference>
<evidence type="ECO:0000256" key="4">
    <source>
        <dbReference type="ARBA" id="ARBA00022737"/>
    </source>
</evidence>
<feature type="region of interest" description="Disordered" evidence="6">
    <location>
        <begin position="60"/>
        <end position="94"/>
    </location>
</feature>
<evidence type="ECO:0008006" key="9">
    <source>
        <dbReference type="Google" id="ProtNLM"/>
    </source>
</evidence>
<feature type="compositionally biased region" description="Low complexity" evidence="6">
    <location>
        <begin position="874"/>
        <end position="889"/>
    </location>
</feature>
<keyword evidence="4" id="KW-0677">Repeat</keyword>
<dbReference type="InterPro" id="IPR000225">
    <property type="entry name" value="Armadillo"/>
</dbReference>
<evidence type="ECO:0000256" key="6">
    <source>
        <dbReference type="SAM" id="MobiDB-lite"/>
    </source>
</evidence>
<evidence type="ECO:0000256" key="5">
    <source>
        <dbReference type="ARBA" id="ARBA00023242"/>
    </source>
</evidence>
<name>A0ABR3RT43_9PLEO</name>
<keyword evidence="5" id="KW-0539">Nucleus</keyword>
<dbReference type="EMBL" id="JAKIXB020000006">
    <property type="protein sequence ID" value="KAL1607393.1"/>
    <property type="molecule type" value="Genomic_DNA"/>
</dbReference>
<keyword evidence="3" id="KW-0963">Cytoplasm</keyword>
<dbReference type="InterPro" id="IPR011989">
    <property type="entry name" value="ARM-like"/>
</dbReference>
<comment type="caution">
    <text evidence="7">The sequence shown here is derived from an EMBL/GenBank/DDBJ whole genome shotgun (WGS) entry which is preliminary data.</text>
</comment>
<feature type="region of interest" description="Disordered" evidence="6">
    <location>
        <begin position="873"/>
        <end position="909"/>
    </location>
</feature>
<proteinExistence type="predicted"/>
<evidence type="ECO:0000256" key="1">
    <source>
        <dbReference type="ARBA" id="ARBA00004123"/>
    </source>
</evidence>
<dbReference type="Pfam" id="PF00514">
    <property type="entry name" value="Arm"/>
    <property type="match status" value="1"/>
</dbReference>
<protein>
    <recommendedName>
        <fullName evidence="9">Armadillo repeat-containing protein 8</fullName>
    </recommendedName>
</protein>
<evidence type="ECO:0000313" key="7">
    <source>
        <dbReference type="EMBL" id="KAL1607393.1"/>
    </source>
</evidence>
<feature type="region of interest" description="Disordered" evidence="6">
    <location>
        <begin position="764"/>
        <end position="797"/>
    </location>
</feature>
<dbReference type="PANTHER" id="PTHR15651:SF7">
    <property type="entry name" value="ARMADILLO REPEAT-CONTAINING PROTEIN 8"/>
    <property type="match status" value="1"/>
</dbReference>
<keyword evidence="8" id="KW-1185">Reference proteome</keyword>
<dbReference type="InterPro" id="IPR016024">
    <property type="entry name" value="ARM-type_fold"/>
</dbReference>
<dbReference type="SUPFAM" id="SSF48371">
    <property type="entry name" value="ARM repeat"/>
    <property type="match status" value="1"/>
</dbReference>
<gene>
    <name evidence="7" type="ORF">SLS59_002358</name>
</gene>
<feature type="compositionally biased region" description="Polar residues" evidence="6">
    <location>
        <begin position="70"/>
        <end position="87"/>
    </location>
</feature>
<evidence type="ECO:0000256" key="2">
    <source>
        <dbReference type="ARBA" id="ARBA00004496"/>
    </source>
</evidence>